<dbReference type="SUPFAM" id="SSF51206">
    <property type="entry name" value="cAMP-binding domain-like"/>
    <property type="match status" value="1"/>
</dbReference>
<dbReference type="Gene3D" id="2.60.120.10">
    <property type="entry name" value="Jelly Rolls"/>
    <property type="match status" value="1"/>
</dbReference>
<accession>A0ABW3WL44</accession>
<evidence type="ECO:0000313" key="1">
    <source>
        <dbReference type="EMBL" id="MFD1293135.1"/>
    </source>
</evidence>
<reference evidence="2" key="1">
    <citation type="journal article" date="2019" name="Int. J. Syst. Evol. Microbiol.">
        <title>The Global Catalogue of Microorganisms (GCM) 10K type strain sequencing project: providing services to taxonomists for standard genome sequencing and annotation.</title>
        <authorList>
            <consortium name="The Broad Institute Genomics Platform"/>
            <consortium name="The Broad Institute Genome Sequencing Center for Infectious Disease"/>
            <person name="Wu L."/>
            <person name="Ma J."/>
        </authorList>
    </citation>
    <scope>NUCLEOTIDE SEQUENCE [LARGE SCALE GENOMIC DNA]</scope>
    <source>
        <strain evidence="2">CCUG 62221</strain>
    </source>
</reference>
<dbReference type="EMBL" id="JBHTMV010000003">
    <property type="protein sequence ID" value="MFD1293135.1"/>
    <property type="molecule type" value="Genomic_DNA"/>
</dbReference>
<gene>
    <name evidence="1" type="ORF">ACFQ5N_04730</name>
</gene>
<dbReference type="RefSeq" id="WP_386808174.1">
    <property type="nucleotide sequence ID" value="NZ_JBHTMV010000003.1"/>
</dbReference>
<evidence type="ECO:0000313" key="2">
    <source>
        <dbReference type="Proteomes" id="UP001597241"/>
    </source>
</evidence>
<proteinExistence type="predicted"/>
<name>A0ABW3WL44_9FLAO</name>
<dbReference type="InterPro" id="IPR014710">
    <property type="entry name" value="RmlC-like_jellyroll"/>
</dbReference>
<organism evidence="1 2">
    <name type="scientific">Lutibacter holmesii</name>
    <dbReference type="NCBI Taxonomy" id="1137985"/>
    <lineage>
        <taxon>Bacteria</taxon>
        <taxon>Pseudomonadati</taxon>
        <taxon>Bacteroidota</taxon>
        <taxon>Flavobacteriia</taxon>
        <taxon>Flavobacteriales</taxon>
        <taxon>Flavobacteriaceae</taxon>
        <taxon>Lutibacter</taxon>
    </lineage>
</organism>
<protein>
    <submittedName>
        <fullName evidence="1">Crp/Fnr family transcriptional regulator</fullName>
    </submittedName>
</protein>
<sequence length="197" mass="22767">MDLSKKAIKDIITKQFPVLGKEEIKLFLSISEYSWAKSKKLLLKGGSNSKQVLLILKGSARAFMIDKSGQDLNNYLRTEGNLIADARVFGNETQILSVESVSEIHYLKFDIEQLEQLGYKNKKLMEFYLNFLKEIILALSHRVNTFVSMTAKERYDDLKKWNPLYLHSTYDKHIASFLGITPLTLHRIKKNKIKPIK</sequence>
<dbReference type="Proteomes" id="UP001597241">
    <property type="component" value="Unassembled WGS sequence"/>
</dbReference>
<keyword evidence="2" id="KW-1185">Reference proteome</keyword>
<comment type="caution">
    <text evidence="1">The sequence shown here is derived from an EMBL/GenBank/DDBJ whole genome shotgun (WGS) entry which is preliminary data.</text>
</comment>
<dbReference type="InterPro" id="IPR018490">
    <property type="entry name" value="cNMP-bd_dom_sf"/>
</dbReference>